<keyword evidence="4" id="KW-0812">Transmembrane</keyword>
<protein>
    <submittedName>
        <fullName evidence="6">Two-component system, NarL family, sensor histidine kinase DesK</fullName>
    </submittedName>
</protein>
<dbReference type="Proteomes" id="UP000192634">
    <property type="component" value="Unassembled WGS sequence"/>
</dbReference>
<dbReference type="InterPro" id="IPR011712">
    <property type="entry name" value="Sig_transdc_His_kin_sub3_dim/P"/>
</dbReference>
<evidence type="ECO:0000256" key="1">
    <source>
        <dbReference type="ARBA" id="ARBA00022679"/>
    </source>
</evidence>
<dbReference type="PANTHER" id="PTHR24421:SF63">
    <property type="entry name" value="SENSOR HISTIDINE KINASE DESK"/>
    <property type="match status" value="1"/>
</dbReference>
<dbReference type="GO" id="GO:0016020">
    <property type="term" value="C:membrane"/>
    <property type="evidence" value="ECO:0007669"/>
    <property type="project" value="InterPro"/>
</dbReference>
<dbReference type="PANTHER" id="PTHR24421">
    <property type="entry name" value="NITRATE/NITRITE SENSOR PROTEIN NARX-RELATED"/>
    <property type="match status" value="1"/>
</dbReference>
<keyword evidence="2 6" id="KW-0418">Kinase</keyword>
<dbReference type="GO" id="GO:0000155">
    <property type="term" value="F:phosphorelay sensor kinase activity"/>
    <property type="evidence" value="ECO:0007669"/>
    <property type="project" value="InterPro"/>
</dbReference>
<evidence type="ECO:0000259" key="5">
    <source>
        <dbReference type="Pfam" id="PF07730"/>
    </source>
</evidence>
<evidence type="ECO:0000256" key="4">
    <source>
        <dbReference type="SAM" id="Phobius"/>
    </source>
</evidence>
<evidence type="ECO:0000256" key="2">
    <source>
        <dbReference type="ARBA" id="ARBA00022777"/>
    </source>
</evidence>
<dbReference type="Pfam" id="PF07730">
    <property type="entry name" value="HisKA_3"/>
    <property type="match status" value="1"/>
</dbReference>
<keyword evidence="3" id="KW-0902">Two-component regulatory system</keyword>
<feature type="transmembrane region" description="Helical" evidence="4">
    <location>
        <begin position="22"/>
        <end position="41"/>
    </location>
</feature>
<dbReference type="AlphaFoldDB" id="A0A1W2ACR3"/>
<dbReference type="Gene3D" id="3.30.565.10">
    <property type="entry name" value="Histidine kinase-like ATPase, C-terminal domain"/>
    <property type="match status" value="1"/>
</dbReference>
<feature type="transmembrane region" description="Helical" evidence="4">
    <location>
        <begin position="133"/>
        <end position="152"/>
    </location>
</feature>
<accession>A0A1W2ACR3</accession>
<organism evidence="6 7">
    <name type="scientific">Janibacter indicus</name>
    <dbReference type="NCBI Taxonomy" id="857417"/>
    <lineage>
        <taxon>Bacteria</taxon>
        <taxon>Bacillati</taxon>
        <taxon>Actinomycetota</taxon>
        <taxon>Actinomycetes</taxon>
        <taxon>Micrococcales</taxon>
        <taxon>Intrasporangiaceae</taxon>
        <taxon>Janibacter</taxon>
    </lineage>
</organism>
<dbReference type="EMBL" id="FWXN01000005">
    <property type="protein sequence ID" value="SMC58241.1"/>
    <property type="molecule type" value="Genomic_DNA"/>
</dbReference>
<dbReference type="GO" id="GO:0046983">
    <property type="term" value="F:protein dimerization activity"/>
    <property type="evidence" value="ECO:0007669"/>
    <property type="project" value="InterPro"/>
</dbReference>
<dbReference type="Gene3D" id="1.20.5.1930">
    <property type="match status" value="1"/>
</dbReference>
<dbReference type="SUPFAM" id="SSF55874">
    <property type="entry name" value="ATPase domain of HSP90 chaperone/DNA topoisomerase II/histidine kinase"/>
    <property type="match status" value="1"/>
</dbReference>
<dbReference type="RefSeq" id="WP_084450629.1">
    <property type="nucleotide sequence ID" value="NZ_FWXN01000005.1"/>
</dbReference>
<reference evidence="6 7" key="1">
    <citation type="submission" date="2017-04" db="EMBL/GenBank/DDBJ databases">
        <authorList>
            <person name="Afonso C.L."/>
            <person name="Miller P.J."/>
            <person name="Scott M.A."/>
            <person name="Spackman E."/>
            <person name="Goraichik I."/>
            <person name="Dimitrov K.M."/>
            <person name="Suarez D.L."/>
            <person name="Swayne D.E."/>
        </authorList>
    </citation>
    <scope>NUCLEOTIDE SEQUENCE [LARGE SCALE GENOMIC DNA]</scope>
    <source>
        <strain evidence="6 7">CGMCC 1.12511</strain>
    </source>
</reference>
<keyword evidence="1" id="KW-0808">Transferase</keyword>
<evidence type="ECO:0000256" key="3">
    <source>
        <dbReference type="ARBA" id="ARBA00023012"/>
    </source>
</evidence>
<feature type="transmembrane region" description="Helical" evidence="4">
    <location>
        <begin position="96"/>
        <end position="121"/>
    </location>
</feature>
<feature type="transmembrane region" description="Helical" evidence="4">
    <location>
        <begin position="53"/>
        <end position="76"/>
    </location>
</feature>
<proteinExistence type="predicted"/>
<gene>
    <name evidence="6" type="ORF">SAMN06296429_105196</name>
</gene>
<keyword evidence="4" id="KW-0472">Membrane</keyword>
<dbReference type="InterPro" id="IPR050482">
    <property type="entry name" value="Sensor_HK_TwoCompSys"/>
</dbReference>
<evidence type="ECO:0000313" key="6">
    <source>
        <dbReference type="EMBL" id="SMC58241.1"/>
    </source>
</evidence>
<dbReference type="OrthoDB" id="5241784at2"/>
<evidence type="ECO:0000313" key="7">
    <source>
        <dbReference type="Proteomes" id="UP000192634"/>
    </source>
</evidence>
<sequence>MTDTSGAGHLADDLSAEVVDPWARHGWLLAAVWLVFLLFPANEVAQVTADRPLLRVAGWGLLVLFAAVYITAFIHAQMGVHGCWTRVRRWWAFGGFAAMVACMGLLSLIIGLEVFGMSAFLASLAAFGWPRRWAAPGVLAVGLGTILVLLFTNDLRELWPLLFIPMLIGGFGLLLRRMMEGDERREEMQRTLAVAAERDRVARDVHDVLGHSLTVVSLKADLAERLVDRDPERAKAEIAAIRSLTRQSLAEIRATVAGLRVTRLADERDTAVEALRDAGIEASVPADVDVVDPAHRITVAWALRETTTNVIRHSGARRADIAWGPTWLEVVDDGRGLRGRREGNGLTGLRERLARVGGTLDVTEGIPGPHGPGTRVRVELP</sequence>
<name>A0A1W2ACR3_9MICO</name>
<feature type="domain" description="Signal transduction histidine kinase subgroup 3 dimerisation and phosphoacceptor" evidence="5">
    <location>
        <begin position="197"/>
        <end position="261"/>
    </location>
</feature>
<feature type="transmembrane region" description="Helical" evidence="4">
    <location>
        <begin position="158"/>
        <end position="175"/>
    </location>
</feature>
<dbReference type="InterPro" id="IPR036890">
    <property type="entry name" value="HATPase_C_sf"/>
</dbReference>
<keyword evidence="4" id="KW-1133">Transmembrane helix</keyword>